<comment type="caution">
    <text evidence="1">The sequence shown here is derived from an EMBL/GenBank/DDBJ whole genome shotgun (WGS) entry which is preliminary data.</text>
</comment>
<gene>
    <name evidence="1" type="ORF">LOC68_07065</name>
</gene>
<evidence type="ECO:0000313" key="2">
    <source>
        <dbReference type="Proteomes" id="UP001139103"/>
    </source>
</evidence>
<dbReference type="Proteomes" id="UP001139103">
    <property type="component" value="Unassembled WGS sequence"/>
</dbReference>
<accession>A0A9X1SER0</accession>
<evidence type="ECO:0000313" key="1">
    <source>
        <dbReference type="EMBL" id="MCC9628150.1"/>
    </source>
</evidence>
<sequence>MDWAGYESRIITLEGKQNEIAEVLRKAEAELADAEQDACSVRNWTRNLKDLVETIGSRDETELRLRLRMHLKELITEIEVFAQGCQTASDPEADREIAKLVRVNGRLKYVPAPMPTENDVYQAVEGQVMEHDPDLWRDRMFRDLIKHIVQLRLTKKGRFLRVHFTTRAVVDLVPEGRLASGMVMVADSRRRVGWRFVRPKVDRLWRDFKTASNSHHVRNKLDVNGRNSLGDGPS</sequence>
<name>A0A9X1SER0_9BACT</name>
<organism evidence="1 2">
    <name type="scientific">Blastopirellula sediminis</name>
    <dbReference type="NCBI Taxonomy" id="2894196"/>
    <lineage>
        <taxon>Bacteria</taxon>
        <taxon>Pseudomonadati</taxon>
        <taxon>Planctomycetota</taxon>
        <taxon>Planctomycetia</taxon>
        <taxon>Pirellulales</taxon>
        <taxon>Pirellulaceae</taxon>
        <taxon>Blastopirellula</taxon>
    </lineage>
</organism>
<dbReference type="AlphaFoldDB" id="A0A9X1SER0"/>
<proteinExistence type="predicted"/>
<keyword evidence="2" id="KW-1185">Reference proteome</keyword>
<dbReference type="RefSeq" id="WP_230217154.1">
    <property type="nucleotide sequence ID" value="NZ_JAJKFT010000004.1"/>
</dbReference>
<reference evidence="1" key="1">
    <citation type="submission" date="2021-11" db="EMBL/GenBank/DDBJ databases">
        <title>Genome sequence.</title>
        <authorList>
            <person name="Sun Q."/>
        </authorList>
    </citation>
    <scope>NUCLEOTIDE SEQUENCE</scope>
    <source>
        <strain evidence="1">JC732</strain>
    </source>
</reference>
<protein>
    <submittedName>
        <fullName evidence="1">Uncharacterized protein</fullName>
    </submittedName>
</protein>
<dbReference type="EMBL" id="JAJKFT010000004">
    <property type="protein sequence ID" value="MCC9628150.1"/>
    <property type="molecule type" value="Genomic_DNA"/>
</dbReference>